<dbReference type="Proteomes" id="UP000184383">
    <property type="component" value="Unassembled WGS sequence"/>
</dbReference>
<protein>
    <recommendedName>
        <fullName evidence="5">Zn(2)-C6 fungal-type domain-containing protein</fullName>
    </recommendedName>
</protein>
<gene>
    <name evidence="6" type="ORF">ASPWEDRAFT_171303</name>
</gene>
<dbReference type="GO" id="GO:0000981">
    <property type="term" value="F:DNA-binding transcription factor activity, RNA polymerase II-specific"/>
    <property type="evidence" value="ECO:0007669"/>
    <property type="project" value="InterPro"/>
</dbReference>
<dbReference type="VEuPathDB" id="FungiDB:ASPWEDRAFT_171303"/>
<dbReference type="InterPro" id="IPR001138">
    <property type="entry name" value="Zn2Cys6_DnaBD"/>
</dbReference>
<evidence type="ECO:0000313" key="6">
    <source>
        <dbReference type="EMBL" id="OJJ37842.1"/>
    </source>
</evidence>
<dbReference type="SUPFAM" id="SSF57701">
    <property type="entry name" value="Zn2/Cys6 DNA-binding domain"/>
    <property type="match status" value="1"/>
</dbReference>
<keyword evidence="1" id="KW-0805">Transcription regulation</keyword>
<dbReference type="Gene3D" id="4.10.240.10">
    <property type="entry name" value="Zn(2)-C6 fungal-type DNA-binding domain"/>
    <property type="match status" value="1"/>
</dbReference>
<sequence>MGTQKPALRASCDNCHRAKVKCVPVSTAGCHRCLTLNAKCIHSPPGRSGRTPSGRKNSASSAYPALNTEEYGDAALSLDGAVDSTLSGWLSMPPTPSLEESVYTQLPIAPETPSLSTILMDPFSETGNTSTHPCGCCTSILRALETVQQTDVNSLSLDVALARNKDALVHICTSIKCTLPHDSTTRLLILILLRKTLQLYKHLYQNRLKGRPAVSSPGYSVSGSDYDYFNVPSYTQPESSGTAPQIARLTLGTYQLDDADERSLTKQILLLDVVKVPRLLERLDQRACGLDEADGLDLYNMMRSSLIADFRGAMADLQS</sequence>
<keyword evidence="3" id="KW-0804">Transcription</keyword>
<proteinExistence type="predicted"/>
<dbReference type="Pfam" id="PF00172">
    <property type="entry name" value="Zn_clus"/>
    <property type="match status" value="1"/>
</dbReference>
<dbReference type="EMBL" id="KV878211">
    <property type="protein sequence ID" value="OJJ37842.1"/>
    <property type="molecule type" value="Genomic_DNA"/>
</dbReference>
<dbReference type="GO" id="GO:0008270">
    <property type="term" value="F:zinc ion binding"/>
    <property type="evidence" value="ECO:0007669"/>
    <property type="project" value="InterPro"/>
</dbReference>
<dbReference type="InterPro" id="IPR036864">
    <property type="entry name" value="Zn2-C6_fun-type_DNA-bd_sf"/>
</dbReference>
<dbReference type="GO" id="GO:0003677">
    <property type="term" value="F:DNA binding"/>
    <property type="evidence" value="ECO:0007669"/>
    <property type="project" value="UniProtKB-KW"/>
</dbReference>
<dbReference type="RefSeq" id="XP_040691518.1">
    <property type="nucleotide sequence ID" value="XM_040830760.1"/>
</dbReference>
<dbReference type="AlphaFoldDB" id="A0A1L9RSE6"/>
<evidence type="ECO:0000256" key="2">
    <source>
        <dbReference type="ARBA" id="ARBA00023125"/>
    </source>
</evidence>
<keyword evidence="4" id="KW-0539">Nucleus</keyword>
<evidence type="ECO:0000259" key="5">
    <source>
        <dbReference type="PROSITE" id="PS50048"/>
    </source>
</evidence>
<evidence type="ECO:0000256" key="1">
    <source>
        <dbReference type="ARBA" id="ARBA00023015"/>
    </source>
</evidence>
<dbReference type="PROSITE" id="PS00463">
    <property type="entry name" value="ZN2_CY6_FUNGAL_1"/>
    <property type="match status" value="1"/>
</dbReference>
<keyword evidence="7" id="KW-1185">Reference proteome</keyword>
<dbReference type="OrthoDB" id="2740448at2759"/>
<name>A0A1L9RSE6_ASPWE</name>
<organism evidence="6 7">
    <name type="scientific">Aspergillus wentii DTO 134E9</name>
    <dbReference type="NCBI Taxonomy" id="1073089"/>
    <lineage>
        <taxon>Eukaryota</taxon>
        <taxon>Fungi</taxon>
        <taxon>Dikarya</taxon>
        <taxon>Ascomycota</taxon>
        <taxon>Pezizomycotina</taxon>
        <taxon>Eurotiomycetes</taxon>
        <taxon>Eurotiomycetidae</taxon>
        <taxon>Eurotiales</taxon>
        <taxon>Aspergillaceae</taxon>
        <taxon>Aspergillus</taxon>
        <taxon>Aspergillus subgen. Cremei</taxon>
    </lineage>
</organism>
<evidence type="ECO:0000256" key="4">
    <source>
        <dbReference type="ARBA" id="ARBA00023242"/>
    </source>
</evidence>
<reference evidence="7" key="1">
    <citation type="journal article" date="2017" name="Genome Biol.">
        <title>Comparative genomics reveals high biological diversity and specific adaptations in the industrially and medically important fungal genus Aspergillus.</title>
        <authorList>
            <person name="de Vries R.P."/>
            <person name="Riley R."/>
            <person name="Wiebenga A."/>
            <person name="Aguilar-Osorio G."/>
            <person name="Amillis S."/>
            <person name="Uchima C.A."/>
            <person name="Anderluh G."/>
            <person name="Asadollahi M."/>
            <person name="Askin M."/>
            <person name="Barry K."/>
            <person name="Battaglia E."/>
            <person name="Bayram O."/>
            <person name="Benocci T."/>
            <person name="Braus-Stromeyer S.A."/>
            <person name="Caldana C."/>
            <person name="Canovas D."/>
            <person name="Cerqueira G.C."/>
            <person name="Chen F."/>
            <person name="Chen W."/>
            <person name="Choi C."/>
            <person name="Clum A."/>
            <person name="Dos Santos R.A."/>
            <person name="Damasio A.R."/>
            <person name="Diallinas G."/>
            <person name="Emri T."/>
            <person name="Fekete E."/>
            <person name="Flipphi M."/>
            <person name="Freyberg S."/>
            <person name="Gallo A."/>
            <person name="Gournas C."/>
            <person name="Habgood R."/>
            <person name="Hainaut M."/>
            <person name="Harispe M.L."/>
            <person name="Henrissat B."/>
            <person name="Hilden K.S."/>
            <person name="Hope R."/>
            <person name="Hossain A."/>
            <person name="Karabika E."/>
            <person name="Karaffa L."/>
            <person name="Karanyi Z."/>
            <person name="Krasevec N."/>
            <person name="Kuo A."/>
            <person name="Kusch H."/>
            <person name="LaButti K."/>
            <person name="Lagendijk E.L."/>
            <person name="Lapidus A."/>
            <person name="Levasseur A."/>
            <person name="Lindquist E."/>
            <person name="Lipzen A."/>
            <person name="Logrieco A.F."/>
            <person name="MacCabe A."/>
            <person name="Maekelae M.R."/>
            <person name="Malavazi I."/>
            <person name="Melin P."/>
            <person name="Meyer V."/>
            <person name="Mielnichuk N."/>
            <person name="Miskei M."/>
            <person name="Molnar A.P."/>
            <person name="Mule G."/>
            <person name="Ngan C.Y."/>
            <person name="Orejas M."/>
            <person name="Orosz E."/>
            <person name="Ouedraogo J.P."/>
            <person name="Overkamp K.M."/>
            <person name="Park H.-S."/>
            <person name="Perrone G."/>
            <person name="Piumi F."/>
            <person name="Punt P.J."/>
            <person name="Ram A.F."/>
            <person name="Ramon A."/>
            <person name="Rauscher S."/>
            <person name="Record E."/>
            <person name="Riano-Pachon D.M."/>
            <person name="Robert V."/>
            <person name="Roehrig J."/>
            <person name="Ruller R."/>
            <person name="Salamov A."/>
            <person name="Salih N.S."/>
            <person name="Samson R.A."/>
            <person name="Sandor E."/>
            <person name="Sanguinetti M."/>
            <person name="Schuetze T."/>
            <person name="Sepcic K."/>
            <person name="Shelest E."/>
            <person name="Sherlock G."/>
            <person name="Sophianopoulou V."/>
            <person name="Squina F.M."/>
            <person name="Sun H."/>
            <person name="Susca A."/>
            <person name="Todd R.B."/>
            <person name="Tsang A."/>
            <person name="Unkles S.E."/>
            <person name="van de Wiele N."/>
            <person name="van Rossen-Uffink D."/>
            <person name="Oliveira J.V."/>
            <person name="Vesth T.C."/>
            <person name="Visser J."/>
            <person name="Yu J.-H."/>
            <person name="Zhou M."/>
            <person name="Andersen M.R."/>
            <person name="Archer D.B."/>
            <person name="Baker S.E."/>
            <person name="Benoit I."/>
            <person name="Brakhage A.A."/>
            <person name="Braus G.H."/>
            <person name="Fischer R."/>
            <person name="Frisvad J.C."/>
            <person name="Goldman G.H."/>
            <person name="Houbraken J."/>
            <person name="Oakley B."/>
            <person name="Pocsi I."/>
            <person name="Scazzocchio C."/>
            <person name="Seiboth B."/>
            <person name="vanKuyk P.A."/>
            <person name="Wortman J."/>
            <person name="Dyer P.S."/>
            <person name="Grigoriev I.V."/>
        </authorList>
    </citation>
    <scope>NUCLEOTIDE SEQUENCE [LARGE SCALE GENOMIC DNA]</scope>
    <source>
        <strain evidence="7">DTO 134E9</strain>
    </source>
</reference>
<keyword evidence="2" id="KW-0238">DNA-binding</keyword>
<accession>A0A1L9RSE6</accession>
<evidence type="ECO:0000256" key="3">
    <source>
        <dbReference type="ARBA" id="ARBA00023163"/>
    </source>
</evidence>
<feature type="domain" description="Zn(2)-C6 fungal-type" evidence="5">
    <location>
        <begin position="11"/>
        <end position="42"/>
    </location>
</feature>
<dbReference type="GeneID" id="63746608"/>
<dbReference type="PROSITE" id="PS50048">
    <property type="entry name" value="ZN2_CY6_FUNGAL_2"/>
    <property type="match status" value="1"/>
</dbReference>
<evidence type="ECO:0000313" key="7">
    <source>
        <dbReference type="Proteomes" id="UP000184383"/>
    </source>
</evidence>
<dbReference type="CDD" id="cd00067">
    <property type="entry name" value="GAL4"/>
    <property type="match status" value="1"/>
</dbReference>